<feature type="domain" description="DUF58" evidence="1">
    <location>
        <begin position="53"/>
        <end position="221"/>
    </location>
</feature>
<evidence type="ECO:0000313" key="3">
    <source>
        <dbReference type="Proteomes" id="UP000243657"/>
    </source>
</evidence>
<dbReference type="Pfam" id="PF01882">
    <property type="entry name" value="DUF58"/>
    <property type="match status" value="1"/>
</dbReference>
<dbReference type="AlphaFoldDB" id="A0A261F3D3"/>
<reference evidence="2 3" key="1">
    <citation type="journal article" date="2017" name="BMC Genomics">
        <title>Comparative genomic and phylogenomic analyses of the Bifidobacteriaceae family.</title>
        <authorList>
            <person name="Lugli G.A."/>
            <person name="Milani C."/>
            <person name="Turroni F."/>
            <person name="Duranti S."/>
            <person name="Mancabelli L."/>
            <person name="Mangifesta M."/>
            <person name="Ferrario C."/>
            <person name="Modesto M."/>
            <person name="Mattarelli P."/>
            <person name="Jiri K."/>
            <person name="van Sinderen D."/>
            <person name="Ventura M."/>
        </authorList>
    </citation>
    <scope>NUCLEOTIDE SEQUENCE [LARGE SCALE GENOMIC DNA]</scope>
    <source>
        <strain evidence="2 3">DSM 24762</strain>
    </source>
</reference>
<name>A0A261F3D3_9BIFI</name>
<dbReference type="PANTHER" id="PTHR33608:SF3">
    <property type="entry name" value="SLR2013 PROTEIN"/>
    <property type="match status" value="1"/>
</dbReference>
<sequence length="307" mass="34486">MDTVHTASLSDPTRRKIEALGPRLSLPLVRRAMGIVEGEHHSRRRGSGYEFMDLRPYVIGDESRSIDWKATARAGEPIVSLKERTSTSNVWVLIDSGRQLTGHTASGERQIDVALNAVRMFTMLSLKRADNVNFIIGNAHSITRMPFTGGYREADSLLDQIAQQPAKYDSNWPALMDYARHIQDKYALIIMATSDTSWTKDTLEHLGVLTQTHPVVVLNVAALNPFEHSEYFSMVRDGVSHRHIPAFLSDESLAQEVTIQRKLTADELTRRLNTKGASLFSAKSSEDMFHEFVHRISLAHISSSFLQ</sequence>
<dbReference type="Proteomes" id="UP000243657">
    <property type="component" value="Unassembled WGS sequence"/>
</dbReference>
<dbReference type="RefSeq" id="WP_244568899.1">
    <property type="nucleotide sequence ID" value="NZ_JBHLWS010000009.1"/>
</dbReference>
<evidence type="ECO:0000313" key="2">
    <source>
        <dbReference type="EMBL" id="OZG53637.1"/>
    </source>
</evidence>
<proteinExistence type="predicted"/>
<gene>
    <name evidence="2" type="ORF">ALMA_1202</name>
</gene>
<dbReference type="PANTHER" id="PTHR33608">
    <property type="entry name" value="BLL2464 PROTEIN"/>
    <property type="match status" value="1"/>
</dbReference>
<organism evidence="2 3">
    <name type="scientific">Alloscardovia macacae</name>
    <dbReference type="NCBI Taxonomy" id="1160091"/>
    <lineage>
        <taxon>Bacteria</taxon>
        <taxon>Bacillati</taxon>
        <taxon>Actinomycetota</taxon>
        <taxon>Actinomycetes</taxon>
        <taxon>Bifidobacteriales</taxon>
        <taxon>Bifidobacteriaceae</taxon>
        <taxon>Alloscardovia</taxon>
    </lineage>
</organism>
<dbReference type="InterPro" id="IPR002881">
    <property type="entry name" value="DUF58"/>
</dbReference>
<protein>
    <recommendedName>
        <fullName evidence="1">DUF58 domain-containing protein</fullName>
    </recommendedName>
</protein>
<comment type="caution">
    <text evidence="2">The sequence shown here is derived from an EMBL/GenBank/DDBJ whole genome shotgun (WGS) entry which is preliminary data.</text>
</comment>
<evidence type="ECO:0000259" key="1">
    <source>
        <dbReference type="Pfam" id="PF01882"/>
    </source>
</evidence>
<accession>A0A261F3D3</accession>
<keyword evidence="3" id="KW-1185">Reference proteome</keyword>
<dbReference type="EMBL" id="MWWT01000008">
    <property type="protein sequence ID" value="OZG53637.1"/>
    <property type="molecule type" value="Genomic_DNA"/>
</dbReference>